<name>A0A0E9WRI7_ANGAN</name>
<protein>
    <submittedName>
        <fullName evidence="1">Uncharacterized protein</fullName>
    </submittedName>
</protein>
<organism evidence="1">
    <name type="scientific">Anguilla anguilla</name>
    <name type="common">European freshwater eel</name>
    <name type="synonym">Muraena anguilla</name>
    <dbReference type="NCBI Taxonomy" id="7936"/>
    <lineage>
        <taxon>Eukaryota</taxon>
        <taxon>Metazoa</taxon>
        <taxon>Chordata</taxon>
        <taxon>Craniata</taxon>
        <taxon>Vertebrata</taxon>
        <taxon>Euteleostomi</taxon>
        <taxon>Actinopterygii</taxon>
        <taxon>Neopterygii</taxon>
        <taxon>Teleostei</taxon>
        <taxon>Anguilliformes</taxon>
        <taxon>Anguillidae</taxon>
        <taxon>Anguilla</taxon>
    </lineage>
</organism>
<reference evidence="1" key="2">
    <citation type="journal article" date="2015" name="Fish Shellfish Immunol.">
        <title>Early steps in the European eel (Anguilla anguilla)-Vibrio vulnificus interaction in the gills: Role of the RtxA13 toxin.</title>
        <authorList>
            <person name="Callol A."/>
            <person name="Pajuelo D."/>
            <person name="Ebbesson L."/>
            <person name="Teles M."/>
            <person name="MacKenzie S."/>
            <person name="Amaro C."/>
        </authorList>
    </citation>
    <scope>NUCLEOTIDE SEQUENCE</scope>
</reference>
<reference evidence="1" key="1">
    <citation type="submission" date="2014-11" db="EMBL/GenBank/DDBJ databases">
        <authorList>
            <person name="Amaro Gonzalez C."/>
        </authorList>
    </citation>
    <scope>NUCLEOTIDE SEQUENCE</scope>
</reference>
<accession>A0A0E9WRI7</accession>
<proteinExistence type="predicted"/>
<sequence length="80" mass="9278">MNTSGVPFYLLPGHQHIQNLRHELLTGNCMINTSIMIRPLFTQDKFYRKSSCNVISLIMRVTVAELSYRMKESLPFHHGN</sequence>
<dbReference type="AlphaFoldDB" id="A0A0E9WRI7"/>
<evidence type="ECO:0000313" key="1">
    <source>
        <dbReference type="EMBL" id="JAH92078.1"/>
    </source>
</evidence>
<dbReference type="EMBL" id="GBXM01016499">
    <property type="protein sequence ID" value="JAH92078.1"/>
    <property type="molecule type" value="Transcribed_RNA"/>
</dbReference>